<dbReference type="GO" id="GO:0003677">
    <property type="term" value="F:DNA binding"/>
    <property type="evidence" value="ECO:0007669"/>
    <property type="project" value="InterPro"/>
</dbReference>
<dbReference type="PROSITE" id="PS50048">
    <property type="entry name" value="ZN2_CY6_FUNGAL_2"/>
    <property type="match status" value="1"/>
</dbReference>
<organism evidence="8 9">
    <name type="scientific">Mycena pura</name>
    <dbReference type="NCBI Taxonomy" id="153505"/>
    <lineage>
        <taxon>Eukaryota</taxon>
        <taxon>Fungi</taxon>
        <taxon>Dikarya</taxon>
        <taxon>Basidiomycota</taxon>
        <taxon>Agaricomycotina</taxon>
        <taxon>Agaricomycetes</taxon>
        <taxon>Agaricomycetidae</taxon>
        <taxon>Agaricales</taxon>
        <taxon>Marasmiineae</taxon>
        <taxon>Mycenaceae</taxon>
        <taxon>Mycena</taxon>
    </lineage>
</organism>
<feature type="compositionally biased region" description="Low complexity" evidence="5">
    <location>
        <begin position="735"/>
        <end position="754"/>
    </location>
</feature>
<proteinExistence type="predicted"/>
<dbReference type="Gene3D" id="4.10.240.10">
    <property type="entry name" value="Zn(2)-C6 fungal-type DNA-binding domain"/>
    <property type="match status" value="1"/>
</dbReference>
<keyword evidence="3" id="KW-0539">Nucleus</keyword>
<evidence type="ECO:0000256" key="4">
    <source>
        <dbReference type="SAM" id="Coils"/>
    </source>
</evidence>
<dbReference type="PANTHER" id="PTHR31001">
    <property type="entry name" value="UNCHARACTERIZED TRANSCRIPTIONAL REGULATORY PROTEIN"/>
    <property type="match status" value="1"/>
</dbReference>
<dbReference type="PANTHER" id="PTHR31001:SF56">
    <property type="entry name" value="ZN(2)-C6 FUNGAL-TYPE DOMAIN-CONTAINING PROTEIN"/>
    <property type="match status" value="1"/>
</dbReference>
<feature type="compositionally biased region" description="Basic and acidic residues" evidence="5">
    <location>
        <begin position="854"/>
        <end position="866"/>
    </location>
</feature>
<dbReference type="SMART" id="SM00066">
    <property type="entry name" value="GAL4"/>
    <property type="match status" value="1"/>
</dbReference>
<feature type="region of interest" description="Disordered" evidence="5">
    <location>
        <begin position="1"/>
        <end position="20"/>
    </location>
</feature>
<sequence>MPAVKKDAPSQRQQDKESKRARGALSCAECRRLKLKCDKTVPCSSCKRRGCSAICPNGSLITGQGTRFVLADTEKLHQKIARMSDRIRLLEDALAILQSTTTGEPHPLLERELLKIKSSIELHAAIDGADADADVEGISFGGAGGGGEGDGEREGEALEEYIDAFGTLAIREDGAATFYGRSAGSEAPRQSESPSPMFQQQGMTSIASALGPSVLRRQESLPSSSIASFTASFPFAPGAAATAGLDLPVLVESLPPYAEANRLCELYLAQAPWFFGAVTRTQVADELLPMWFPEDAPATAATTSRGGSPPPAGTAHDLALLFVLLCFGALWDVPFSAAVAARMDEFDHDGRPGTGAGAGAGAALGGRDSGHYYRLTKAALTLEPVLEGPPSVATVQTLALMAIWEGLVAGENSIESTWVIFGLSTKLAQSVSAYRDCARWGLKPAEVQKRRALFWELFITDCWQALATGRLPTFSLPFVDCELPQDVDETMGEDGKPQASFPYWKARFGAECVSAVVQGTLTSRAPRYSIIVELDRKVRDMEFPNYAMGPPPEGRGLSQTMSHFMPTNYRHFTLLYIHRCFFAHAIQNYPNDPIKSPYAPSFLAGYRSACDLLASLRLQFNMFPTEIARFWVLWTHAFSSAIMLSSVVTHATQSKVARAALLELGKACELFEAAAQICPGSRAGKFVPILQRVSRRAVTVFEGACNGAPAPIPNNIFEPSRPDAPNDDLSIFSGKTHTLTTAKAKKSQTQLQPQGGQGQGQGQSPFPASASASTRSTSDSPTQGFTDNPSFAGVHPSLVNELNVFDGTLNAQIQSAYYTNGMYSQQVFGHQQEQEQYRMSTHQVHPQYEQQIQEEYRRQQSEELRYRQQQQQQQQQVQHHGEYPYQTSHHPTYAENYSRSPAVAAPSPISPTHAQQPHAPMHSNSRQAHHQQAQPPQPGRSQTSLPHAPEMPRILSHSQSHRSLRQPYDAARQDERAHHEQYGPPPTGYNKHHPSPTMTDASPSSSHLNTPQVPSPEVMYLDESPARSPYQTLNSRYWYGERSGDYAEQSRGATPTAYDAQERLRQQHRYEHYTPDAAMRGIAAEDPRLQEHWQAYMSKASCFVFCRETGVAYTLGF</sequence>
<evidence type="ECO:0000313" key="8">
    <source>
        <dbReference type="EMBL" id="KAJ7216499.1"/>
    </source>
</evidence>
<accession>A0AAD6VLE8</accession>
<evidence type="ECO:0000256" key="2">
    <source>
        <dbReference type="ARBA" id="ARBA00022723"/>
    </source>
</evidence>
<evidence type="ECO:0008006" key="10">
    <source>
        <dbReference type="Google" id="ProtNLM"/>
    </source>
</evidence>
<dbReference type="AlphaFoldDB" id="A0AAD6VLE8"/>
<dbReference type="CDD" id="cd12148">
    <property type="entry name" value="fungal_TF_MHR"/>
    <property type="match status" value="1"/>
</dbReference>
<evidence type="ECO:0000256" key="3">
    <source>
        <dbReference type="ARBA" id="ARBA00023242"/>
    </source>
</evidence>
<dbReference type="SMART" id="SM00906">
    <property type="entry name" value="Fungal_trans"/>
    <property type="match status" value="1"/>
</dbReference>
<feature type="domain" description="Zn(2)-C6 fungal-type" evidence="6">
    <location>
        <begin position="26"/>
        <end position="55"/>
    </location>
</feature>
<keyword evidence="9" id="KW-1185">Reference proteome</keyword>
<dbReference type="InterPro" id="IPR001138">
    <property type="entry name" value="Zn2Cys6_DnaBD"/>
</dbReference>
<dbReference type="InterPro" id="IPR036864">
    <property type="entry name" value="Zn2-C6_fun-type_DNA-bd_sf"/>
</dbReference>
<evidence type="ECO:0000256" key="1">
    <source>
        <dbReference type="ARBA" id="ARBA00004123"/>
    </source>
</evidence>
<feature type="region of interest" description="Disordered" evidence="5">
    <location>
        <begin position="711"/>
        <end position="792"/>
    </location>
</feature>
<feature type="compositionally biased region" description="Polar residues" evidence="5">
    <location>
        <begin position="188"/>
        <end position="201"/>
    </location>
</feature>
<dbReference type="GO" id="GO:0005634">
    <property type="term" value="C:nucleus"/>
    <property type="evidence" value="ECO:0007669"/>
    <property type="project" value="UniProtKB-SubCell"/>
</dbReference>
<feature type="compositionally biased region" description="Low complexity" evidence="5">
    <location>
        <begin position="898"/>
        <end position="911"/>
    </location>
</feature>
<feature type="compositionally biased region" description="Basic and acidic residues" evidence="5">
    <location>
        <begin position="971"/>
        <end position="981"/>
    </location>
</feature>
<keyword evidence="4" id="KW-0175">Coiled coil</keyword>
<feature type="domain" description="4Fe-4S ferredoxin-type" evidence="7">
    <location>
        <begin position="33"/>
        <end position="65"/>
    </location>
</feature>
<dbReference type="InterPro" id="IPR007219">
    <property type="entry name" value="XnlR_reg_dom"/>
</dbReference>
<dbReference type="InterPro" id="IPR050613">
    <property type="entry name" value="Sec_Metabolite_Reg"/>
</dbReference>
<evidence type="ECO:0000259" key="7">
    <source>
        <dbReference type="PROSITE" id="PS51379"/>
    </source>
</evidence>
<dbReference type="PROSITE" id="PS00463">
    <property type="entry name" value="ZN2_CY6_FUNGAL_1"/>
    <property type="match status" value="1"/>
</dbReference>
<dbReference type="PROSITE" id="PS51379">
    <property type="entry name" value="4FE4S_FER_2"/>
    <property type="match status" value="1"/>
</dbReference>
<dbReference type="Proteomes" id="UP001219525">
    <property type="component" value="Unassembled WGS sequence"/>
</dbReference>
<reference evidence="8" key="1">
    <citation type="submission" date="2023-03" db="EMBL/GenBank/DDBJ databases">
        <title>Massive genome expansion in bonnet fungi (Mycena s.s.) driven by repeated elements and novel gene families across ecological guilds.</title>
        <authorList>
            <consortium name="Lawrence Berkeley National Laboratory"/>
            <person name="Harder C.B."/>
            <person name="Miyauchi S."/>
            <person name="Viragh M."/>
            <person name="Kuo A."/>
            <person name="Thoen E."/>
            <person name="Andreopoulos B."/>
            <person name="Lu D."/>
            <person name="Skrede I."/>
            <person name="Drula E."/>
            <person name="Henrissat B."/>
            <person name="Morin E."/>
            <person name="Kohler A."/>
            <person name="Barry K."/>
            <person name="LaButti K."/>
            <person name="Morin E."/>
            <person name="Salamov A."/>
            <person name="Lipzen A."/>
            <person name="Mereny Z."/>
            <person name="Hegedus B."/>
            <person name="Baldrian P."/>
            <person name="Stursova M."/>
            <person name="Weitz H."/>
            <person name="Taylor A."/>
            <person name="Grigoriev I.V."/>
            <person name="Nagy L.G."/>
            <person name="Martin F."/>
            <person name="Kauserud H."/>
        </authorList>
    </citation>
    <scope>NUCLEOTIDE SEQUENCE</scope>
    <source>
        <strain evidence="8">9144</strain>
    </source>
</reference>
<dbReference type="InterPro" id="IPR017896">
    <property type="entry name" value="4Fe4S_Fe-S-bd"/>
</dbReference>
<comment type="subcellular location">
    <subcellularLocation>
        <location evidence="1">Nucleus</location>
    </subcellularLocation>
</comment>
<feature type="coiled-coil region" evidence="4">
    <location>
        <begin position="73"/>
        <end position="100"/>
    </location>
</feature>
<dbReference type="GO" id="GO:0006351">
    <property type="term" value="P:DNA-templated transcription"/>
    <property type="evidence" value="ECO:0007669"/>
    <property type="project" value="InterPro"/>
</dbReference>
<dbReference type="CDD" id="cd00067">
    <property type="entry name" value="GAL4"/>
    <property type="match status" value="1"/>
</dbReference>
<feature type="compositionally biased region" description="Polar residues" evidence="5">
    <location>
        <begin position="996"/>
        <end position="1012"/>
    </location>
</feature>
<dbReference type="Pfam" id="PF04082">
    <property type="entry name" value="Fungal_trans"/>
    <property type="match status" value="1"/>
</dbReference>
<dbReference type="GO" id="GO:0000981">
    <property type="term" value="F:DNA-binding transcription factor activity, RNA polymerase II-specific"/>
    <property type="evidence" value="ECO:0007669"/>
    <property type="project" value="InterPro"/>
</dbReference>
<gene>
    <name evidence="8" type="ORF">GGX14DRAFT_518167</name>
</gene>
<comment type="caution">
    <text evidence="8">The sequence shown here is derived from an EMBL/GenBank/DDBJ whole genome shotgun (WGS) entry which is preliminary data.</text>
</comment>
<feature type="compositionally biased region" description="Low complexity" evidence="5">
    <location>
        <begin position="867"/>
        <end position="878"/>
    </location>
</feature>
<feature type="region of interest" description="Disordered" evidence="5">
    <location>
        <begin position="834"/>
        <end position="1018"/>
    </location>
</feature>
<feature type="compositionally biased region" description="Low complexity" evidence="5">
    <location>
        <begin position="762"/>
        <end position="782"/>
    </location>
</feature>
<evidence type="ECO:0000313" key="9">
    <source>
        <dbReference type="Proteomes" id="UP001219525"/>
    </source>
</evidence>
<feature type="region of interest" description="Disordered" evidence="5">
    <location>
        <begin position="181"/>
        <end position="201"/>
    </location>
</feature>
<dbReference type="SUPFAM" id="SSF57701">
    <property type="entry name" value="Zn2/Cys6 DNA-binding domain"/>
    <property type="match status" value="1"/>
</dbReference>
<keyword evidence="2" id="KW-0479">Metal-binding</keyword>
<evidence type="ECO:0000256" key="5">
    <source>
        <dbReference type="SAM" id="MobiDB-lite"/>
    </source>
</evidence>
<dbReference type="EMBL" id="JARJCW010000015">
    <property type="protein sequence ID" value="KAJ7216499.1"/>
    <property type="molecule type" value="Genomic_DNA"/>
</dbReference>
<dbReference type="GO" id="GO:0008270">
    <property type="term" value="F:zinc ion binding"/>
    <property type="evidence" value="ECO:0007669"/>
    <property type="project" value="InterPro"/>
</dbReference>
<protein>
    <recommendedName>
        <fullName evidence="10">Zn(2)-C6 fungal-type domain-containing protein</fullName>
    </recommendedName>
</protein>
<name>A0AAD6VLE8_9AGAR</name>
<evidence type="ECO:0000259" key="6">
    <source>
        <dbReference type="PROSITE" id="PS50048"/>
    </source>
</evidence>